<dbReference type="PRINTS" id="PR00385">
    <property type="entry name" value="P450"/>
</dbReference>
<dbReference type="PANTHER" id="PTHR24291:SF187">
    <property type="entry name" value="CYTOCHROME P450 4AE1-RELATED"/>
    <property type="match status" value="1"/>
</dbReference>
<evidence type="ECO:0000256" key="3">
    <source>
        <dbReference type="ARBA" id="ARBA00004406"/>
    </source>
</evidence>
<comment type="cofactor">
    <cofactor evidence="1 12">
        <name>heme</name>
        <dbReference type="ChEBI" id="CHEBI:30413"/>
    </cofactor>
</comment>
<organism evidence="15">
    <name type="scientific">Aedes albopictus</name>
    <name type="common">Asian tiger mosquito</name>
    <name type="synonym">Stegomyia albopicta</name>
    <dbReference type="NCBI Taxonomy" id="7160"/>
    <lineage>
        <taxon>Eukaryota</taxon>
        <taxon>Metazoa</taxon>
        <taxon>Ecdysozoa</taxon>
        <taxon>Arthropoda</taxon>
        <taxon>Hexapoda</taxon>
        <taxon>Insecta</taxon>
        <taxon>Pterygota</taxon>
        <taxon>Neoptera</taxon>
        <taxon>Endopterygota</taxon>
        <taxon>Diptera</taxon>
        <taxon>Nematocera</taxon>
        <taxon>Culicoidea</taxon>
        <taxon>Culicidae</taxon>
        <taxon>Culicinae</taxon>
        <taxon>Aedini</taxon>
        <taxon>Aedes</taxon>
        <taxon>Stegomyia</taxon>
    </lineage>
</organism>
<evidence type="ECO:0000313" key="15">
    <source>
        <dbReference type="EMBL" id="AGT51299.1"/>
    </source>
</evidence>
<dbReference type="SUPFAM" id="SSF48264">
    <property type="entry name" value="Cytochrome P450"/>
    <property type="match status" value="1"/>
</dbReference>
<dbReference type="GO" id="GO:0004497">
    <property type="term" value="F:monooxygenase activity"/>
    <property type="evidence" value="ECO:0007669"/>
    <property type="project" value="UniProtKB-KW"/>
</dbReference>
<comment type="subcellular location">
    <subcellularLocation>
        <location evidence="3">Endoplasmic reticulum membrane</location>
        <topology evidence="3">Peripheral membrane protein</topology>
    </subcellularLocation>
    <subcellularLocation>
        <location evidence="2">Microsome membrane</location>
        <topology evidence="2">Peripheral membrane protein</topology>
    </subcellularLocation>
</comment>
<proteinExistence type="evidence at transcript level"/>
<dbReference type="CDD" id="cd20628">
    <property type="entry name" value="CYP4"/>
    <property type="match status" value="1"/>
</dbReference>
<evidence type="ECO:0000256" key="8">
    <source>
        <dbReference type="ARBA" id="ARBA00022848"/>
    </source>
</evidence>
<dbReference type="InterPro" id="IPR036396">
    <property type="entry name" value="Cyt_P450_sf"/>
</dbReference>
<evidence type="ECO:0000256" key="9">
    <source>
        <dbReference type="ARBA" id="ARBA00023002"/>
    </source>
</evidence>
<accession>T1SRY8</accession>
<dbReference type="EMBL" id="KF029765">
    <property type="protein sequence ID" value="AGT51299.1"/>
    <property type="molecule type" value="mRNA"/>
</dbReference>
<dbReference type="PROSITE" id="PS00086">
    <property type="entry name" value="CYTOCHROME_P450"/>
    <property type="match status" value="1"/>
</dbReference>
<keyword evidence="8" id="KW-0492">Microsome</keyword>
<feature type="binding site" description="axial binding residue" evidence="12">
    <location>
        <position position="448"/>
    </location>
    <ligand>
        <name>heme</name>
        <dbReference type="ChEBI" id="CHEBI:30413"/>
    </ligand>
    <ligandPart>
        <name>Fe</name>
        <dbReference type="ChEBI" id="CHEBI:18248"/>
    </ligandPart>
</feature>
<keyword evidence="14" id="KW-0732">Signal</keyword>
<keyword evidence="7" id="KW-0256">Endoplasmic reticulum</keyword>
<gene>
    <name evidence="15" type="primary">cyp4H43</name>
</gene>
<dbReference type="PRINTS" id="PR00463">
    <property type="entry name" value="EP450I"/>
</dbReference>
<evidence type="ECO:0000256" key="6">
    <source>
        <dbReference type="ARBA" id="ARBA00022723"/>
    </source>
</evidence>
<dbReference type="PANTHER" id="PTHR24291">
    <property type="entry name" value="CYTOCHROME P450 FAMILY 4"/>
    <property type="match status" value="1"/>
</dbReference>
<keyword evidence="9 13" id="KW-0560">Oxidoreductase</keyword>
<keyword evidence="5 12" id="KW-0349">Heme</keyword>
<evidence type="ECO:0000256" key="13">
    <source>
        <dbReference type="RuleBase" id="RU000461"/>
    </source>
</evidence>
<dbReference type="GO" id="GO:0016705">
    <property type="term" value="F:oxidoreductase activity, acting on paired donors, with incorporation or reduction of molecular oxygen"/>
    <property type="evidence" value="ECO:0007669"/>
    <property type="project" value="InterPro"/>
</dbReference>
<keyword evidence="6 12" id="KW-0479">Metal-binding</keyword>
<evidence type="ECO:0000256" key="7">
    <source>
        <dbReference type="ARBA" id="ARBA00022824"/>
    </source>
</evidence>
<reference evidence="15" key="1">
    <citation type="submission" date="2013-05" db="EMBL/GenBank/DDBJ databases">
        <title>Molecular cloning, nucleotide sequencing and expression of Aedes albopictus CYP4.</title>
        <authorList>
            <person name="Avicor S.W."/>
            <person name="Wajidi M.F.F."/>
            <person name="Zairi J."/>
        </authorList>
    </citation>
    <scope>NUCLEOTIDE SEQUENCE</scope>
    <source>
        <strain evidence="15">VCRU</strain>
    </source>
</reference>
<evidence type="ECO:0000256" key="1">
    <source>
        <dbReference type="ARBA" id="ARBA00001971"/>
    </source>
</evidence>
<name>T1SRY8_AEDAL</name>
<evidence type="ECO:0000256" key="10">
    <source>
        <dbReference type="ARBA" id="ARBA00023004"/>
    </source>
</evidence>
<feature type="chain" id="PRO_5004594854" evidence="14">
    <location>
        <begin position="17"/>
        <end position="502"/>
    </location>
</feature>
<dbReference type="AlphaFoldDB" id="T1SRY8"/>
<dbReference type="VEuPathDB" id="VectorBase:AALFPA_050870"/>
<dbReference type="InterPro" id="IPR017972">
    <property type="entry name" value="Cyt_P450_CS"/>
</dbReference>
<comment type="similarity">
    <text evidence="4 13">Belongs to the cytochrome P450 family.</text>
</comment>
<dbReference type="FunFam" id="1.10.630.10:FF:000182">
    <property type="entry name" value="Cytochrome P450 3A4"/>
    <property type="match status" value="1"/>
</dbReference>
<evidence type="ECO:0000256" key="14">
    <source>
        <dbReference type="SAM" id="SignalP"/>
    </source>
</evidence>
<dbReference type="GO" id="GO:0005506">
    <property type="term" value="F:iron ion binding"/>
    <property type="evidence" value="ECO:0007669"/>
    <property type="project" value="InterPro"/>
</dbReference>
<evidence type="ECO:0000256" key="4">
    <source>
        <dbReference type="ARBA" id="ARBA00010617"/>
    </source>
</evidence>
<evidence type="ECO:0000256" key="11">
    <source>
        <dbReference type="ARBA" id="ARBA00023033"/>
    </source>
</evidence>
<dbReference type="GO" id="GO:0005789">
    <property type="term" value="C:endoplasmic reticulum membrane"/>
    <property type="evidence" value="ECO:0007669"/>
    <property type="project" value="UniProtKB-SubCell"/>
</dbReference>
<sequence length="502" mass="57434">MIALIVVVTVLGVCSGQFLPGKKQTEKIAAHFGGPKPLPLIGNLLEFNTDIPGIFEKGIHLIKKHGPNLFLWGFLNENILILGDTKLVEKVLLAKQTQKSLLYTFLNSWLRTGLLLSSGEKWFQRRRIITPTFHFKILEQFVTVFNREAETMVDLMRKHVGGKEFDVYSYVTLMALDSVCEASMGTTVNAQHDPDNRYVRNVKRMSVLFLLRVVSPLAGRPEIYTVVHPNAYEQRKIVRELHEFTDNVIANRRKQLQSEQTLDINRNVEGVYTKQKMTFLDLLLNVTIDGNPLSDVDIREEVDTFMFEGHDTTTSGISFTLWHLAKYQDVQQKLYEEIDRVLGKDKANADLTNLQIQELEYLDMVVKESLRLIPPVPIIGRTLVEDMEMNGVTIPAGTQISIKIYNIHRNPKIWENPDEFIPERFSKTNESKRGPYDFIPFSAGSRNCIGQRYAMMELKVTIIKLIASFKVLPGDSMDKLRFKTDLVIRPDNGIPIKLVERV</sequence>
<dbReference type="Pfam" id="PF00067">
    <property type="entry name" value="p450"/>
    <property type="match status" value="1"/>
</dbReference>
<keyword evidence="11 13" id="KW-0503">Monooxygenase</keyword>
<evidence type="ECO:0000256" key="12">
    <source>
        <dbReference type="PIRSR" id="PIRSR602401-1"/>
    </source>
</evidence>
<dbReference type="VEuPathDB" id="VectorBase:AALF021259"/>
<dbReference type="VEuPathDB" id="VectorBase:AALC636_012979"/>
<dbReference type="InterPro" id="IPR050196">
    <property type="entry name" value="Cytochrome_P450_Monoox"/>
</dbReference>
<dbReference type="InterPro" id="IPR002401">
    <property type="entry name" value="Cyt_P450_E_grp-I"/>
</dbReference>
<keyword evidence="10 12" id="KW-0408">Iron</keyword>
<dbReference type="GO" id="GO:0020037">
    <property type="term" value="F:heme binding"/>
    <property type="evidence" value="ECO:0007669"/>
    <property type="project" value="InterPro"/>
</dbReference>
<dbReference type="Gene3D" id="1.10.630.10">
    <property type="entry name" value="Cytochrome P450"/>
    <property type="match status" value="1"/>
</dbReference>
<feature type="signal peptide" evidence="14">
    <location>
        <begin position="1"/>
        <end position="16"/>
    </location>
</feature>
<evidence type="ECO:0000256" key="2">
    <source>
        <dbReference type="ARBA" id="ARBA00004174"/>
    </source>
</evidence>
<evidence type="ECO:0000256" key="5">
    <source>
        <dbReference type="ARBA" id="ARBA00022617"/>
    </source>
</evidence>
<dbReference type="InterPro" id="IPR001128">
    <property type="entry name" value="Cyt_P450"/>
</dbReference>
<protein>
    <submittedName>
        <fullName evidence="15">Cytochrome P450</fullName>
    </submittedName>
</protein>